<evidence type="ECO:0000313" key="9">
    <source>
        <dbReference type="EMBL" id="KFF30574.1"/>
    </source>
</evidence>
<dbReference type="GO" id="GO:0005886">
    <property type="term" value="C:plasma membrane"/>
    <property type="evidence" value="ECO:0007669"/>
    <property type="project" value="UniProtKB-SubCell"/>
</dbReference>
<keyword evidence="3 7" id="KW-0812">Transmembrane</keyword>
<feature type="transmembrane region" description="Helical" evidence="7">
    <location>
        <begin position="280"/>
        <end position="301"/>
    </location>
</feature>
<dbReference type="Proteomes" id="UP000028730">
    <property type="component" value="Unassembled WGS sequence"/>
</dbReference>
<comment type="caution">
    <text evidence="9">The sequence shown here is derived from an EMBL/GenBank/DDBJ whole genome shotgun (WGS) entry which is preliminary data.</text>
</comment>
<dbReference type="PANTHER" id="PTHR42718">
    <property type="entry name" value="MAJOR FACILITATOR SUPERFAMILY MULTIDRUG TRANSPORTER MFSC"/>
    <property type="match status" value="1"/>
</dbReference>
<feature type="transmembrane region" description="Helical" evidence="7">
    <location>
        <begin position="32"/>
        <end position="54"/>
    </location>
</feature>
<evidence type="ECO:0000256" key="5">
    <source>
        <dbReference type="ARBA" id="ARBA00023136"/>
    </source>
</evidence>
<dbReference type="RefSeq" id="WP_044087847.1">
    <property type="nucleotide sequence ID" value="NZ_ATLK01000002.1"/>
</dbReference>
<feature type="transmembrane region" description="Helical" evidence="7">
    <location>
        <begin position="409"/>
        <end position="426"/>
    </location>
</feature>
<gene>
    <name evidence="9" type="ORF">BBOMB_1435</name>
</gene>
<keyword evidence="5 7" id="KW-0472">Membrane</keyword>
<feature type="transmembrane region" description="Helical" evidence="7">
    <location>
        <begin position="97"/>
        <end position="115"/>
    </location>
</feature>
<proteinExistence type="predicted"/>
<evidence type="ECO:0000313" key="10">
    <source>
        <dbReference type="Proteomes" id="UP000028730"/>
    </source>
</evidence>
<feature type="transmembrane region" description="Helical" evidence="7">
    <location>
        <begin position="242"/>
        <end position="259"/>
    </location>
</feature>
<dbReference type="EMBL" id="ATLK01000002">
    <property type="protein sequence ID" value="KFF30574.1"/>
    <property type="molecule type" value="Genomic_DNA"/>
</dbReference>
<keyword evidence="4 7" id="KW-1133">Transmembrane helix</keyword>
<dbReference type="PROSITE" id="PS50850">
    <property type="entry name" value="MFS"/>
    <property type="match status" value="1"/>
</dbReference>
<comment type="subcellular location">
    <subcellularLocation>
        <location evidence="1">Cell membrane</location>
        <topology evidence="1">Multi-pass membrane protein</topology>
    </subcellularLocation>
</comment>
<dbReference type="Gene3D" id="1.20.1250.20">
    <property type="entry name" value="MFS general substrate transporter like domains"/>
    <property type="match status" value="2"/>
</dbReference>
<evidence type="ECO:0000256" key="7">
    <source>
        <dbReference type="SAM" id="Phobius"/>
    </source>
</evidence>
<dbReference type="AlphaFoldDB" id="A0A086BNR0"/>
<feature type="region of interest" description="Disordered" evidence="6">
    <location>
        <begin position="1"/>
        <end position="21"/>
    </location>
</feature>
<organism evidence="9 10">
    <name type="scientific">Bifidobacterium bombi DSM 19703</name>
    <dbReference type="NCBI Taxonomy" id="1341695"/>
    <lineage>
        <taxon>Bacteria</taxon>
        <taxon>Bacillati</taxon>
        <taxon>Actinomycetota</taxon>
        <taxon>Actinomycetes</taxon>
        <taxon>Bifidobacteriales</taxon>
        <taxon>Bifidobacteriaceae</taxon>
        <taxon>Bifidobacterium</taxon>
    </lineage>
</organism>
<reference evidence="9 10" key="1">
    <citation type="journal article" date="2014" name="Appl. Environ. Microbiol.">
        <title>Genomic encyclopedia of type strains of the genus Bifidobacterium.</title>
        <authorList>
            <person name="Milani C."/>
            <person name="Lugli G.A."/>
            <person name="Duranti S."/>
            <person name="Turroni F."/>
            <person name="Bottacini F."/>
            <person name="Mangifesta M."/>
            <person name="Sanchez B."/>
            <person name="Viappiani A."/>
            <person name="Mancabelli L."/>
            <person name="Taminiau B."/>
            <person name="Delcenserie V."/>
            <person name="Barrangou R."/>
            <person name="Margolles A."/>
            <person name="van Sinderen D."/>
            <person name="Ventura M."/>
        </authorList>
    </citation>
    <scope>NUCLEOTIDE SEQUENCE [LARGE SCALE GENOMIC DNA]</scope>
    <source>
        <strain evidence="9 10">DSM 19703</strain>
    </source>
</reference>
<dbReference type="PANTHER" id="PTHR42718:SF9">
    <property type="entry name" value="MAJOR FACILITATOR SUPERFAMILY MULTIDRUG TRANSPORTER MFSC"/>
    <property type="match status" value="1"/>
</dbReference>
<sequence length="475" mass="50758">MTKQNNQDTTSSVPSSTKGNDSEITSDMAVKALIPLLITFVLGTLCLQGFNLVFTQVGKDAGAPAQASLITALPSIVLGIVCFVYGSLGDFVSLKKLVVAGITLLTIGSVFGFVANSFFQANIWTVIIARIIQTAGEQVAGSVYLVVATKYLKDSLKVVFFGIFTAGYQVSAAIGVFAAGFLTSIHWQYLFLIPVVTVLFLPLLLHNLPNHSDTGEKVDVWGFVIFGAATAFLTLFFSYMAWWMLVISALLYIIFAVYIHKAKNPFITPDFFHNKRWIMAISLILLFYLPNYSFSPIFNAIGGEIYHLGTQTVSLYIVWAFVVAAIFGTCSGWIIDKIGKKAGIICAAVLQLAGLIIASFCIRISPAALAAAGCLYYAGVGLLYSPVVDTVLETLTKDESGRGVGMNDLAMNVAGSVGIAIIGGLMTSKPLTGFSLAGATGSAANYGNLFLVASMATIVGLVVYLIFNKKIYADE</sequence>
<evidence type="ECO:0000256" key="4">
    <source>
        <dbReference type="ARBA" id="ARBA00022989"/>
    </source>
</evidence>
<dbReference type="PRINTS" id="PR01036">
    <property type="entry name" value="TCRTETB"/>
</dbReference>
<feature type="transmembrane region" description="Helical" evidence="7">
    <location>
        <begin position="121"/>
        <end position="146"/>
    </location>
</feature>
<protein>
    <submittedName>
        <fullName evidence="9">Major facilitator superfamily MFS_1</fullName>
    </submittedName>
</protein>
<dbReference type="InterPro" id="IPR011701">
    <property type="entry name" value="MFS"/>
</dbReference>
<dbReference type="Pfam" id="PF07690">
    <property type="entry name" value="MFS_1"/>
    <property type="match status" value="2"/>
</dbReference>
<feature type="transmembrane region" description="Helical" evidence="7">
    <location>
        <begin position="368"/>
        <end position="388"/>
    </location>
</feature>
<dbReference type="GO" id="GO:0022857">
    <property type="term" value="F:transmembrane transporter activity"/>
    <property type="evidence" value="ECO:0007669"/>
    <property type="project" value="InterPro"/>
</dbReference>
<feature type="transmembrane region" description="Helical" evidence="7">
    <location>
        <begin position="66"/>
        <end position="85"/>
    </location>
</feature>
<dbReference type="SUPFAM" id="SSF103473">
    <property type="entry name" value="MFS general substrate transporter"/>
    <property type="match status" value="1"/>
</dbReference>
<dbReference type="InterPro" id="IPR020846">
    <property type="entry name" value="MFS_dom"/>
</dbReference>
<dbReference type="InterPro" id="IPR036259">
    <property type="entry name" value="MFS_trans_sf"/>
</dbReference>
<evidence type="ECO:0000256" key="2">
    <source>
        <dbReference type="ARBA" id="ARBA00022448"/>
    </source>
</evidence>
<feature type="transmembrane region" description="Helical" evidence="7">
    <location>
        <begin position="313"/>
        <end position="335"/>
    </location>
</feature>
<dbReference type="STRING" id="1341695.BBOMB_1435"/>
<dbReference type="eggNOG" id="COG0477">
    <property type="taxonomic scope" value="Bacteria"/>
</dbReference>
<evidence type="ECO:0000259" key="8">
    <source>
        <dbReference type="PROSITE" id="PS50850"/>
    </source>
</evidence>
<feature type="transmembrane region" description="Helical" evidence="7">
    <location>
        <begin position="158"/>
        <end position="181"/>
    </location>
</feature>
<feature type="transmembrane region" description="Helical" evidence="7">
    <location>
        <begin position="342"/>
        <end position="362"/>
    </location>
</feature>
<feature type="transmembrane region" description="Helical" evidence="7">
    <location>
        <begin position="218"/>
        <end position="236"/>
    </location>
</feature>
<dbReference type="OrthoDB" id="3247348at2"/>
<name>A0A086BNR0_9BIFI</name>
<keyword evidence="10" id="KW-1185">Reference proteome</keyword>
<feature type="domain" description="Major facilitator superfamily (MFS) profile" evidence="8">
    <location>
        <begin position="27"/>
        <end position="472"/>
    </location>
</feature>
<feature type="transmembrane region" description="Helical" evidence="7">
    <location>
        <begin position="446"/>
        <end position="467"/>
    </location>
</feature>
<evidence type="ECO:0000256" key="1">
    <source>
        <dbReference type="ARBA" id="ARBA00004651"/>
    </source>
</evidence>
<feature type="transmembrane region" description="Helical" evidence="7">
    <location>
        <begin position="187"/>
        <end position="206"/>
    </location>
</feature>
<accession>A0A086BNR0</accession>
<evidence type="ECO:0000256" key="6">
    <source>
        <dbReference type="SAM" id="MobiDB-lite"/>
    </source>
</evidence>
<keyword evidence="2" id="KW-0813">Transport</keyword>
<evidence type="ECO:0000256" key="3">
    <source>
        <dbReference type="ARBA" id="ARBA00022692"/>
    </source>
</evidence>